<evidence type="ECO:0000313" key="6">
    <source>
        <dbReference type="Proteomes" id="UP001470230"/>
    </source>
</evidence>
<organism evidence="5 6">
    <name type="scientific">Tritrichomonas musculus</name>
    <dbReference type="NCBI Taxonomy" id="1915356"/>
    <lineage>
        <taxon>Eukaryota</taxon>
        <taxon>Metamonada</taxon>
        <taxon>Parabasalia</taxon>
        <taxon>Tritrichomonadida</taxon>
        <taxon>Tritrichomonadidae</taxon>
        <taxon>Tritrichomonas</taxon>
    </lineage>
</organism>
<dbReference type="InterPro" id="IPR013078">
    <property type="entry name" value="His_Pase_superF_clade-1"/>
</dbReference>
<protein>
    <recommendedName>
        <fullName evidence="2">phosphoglycerate mutase (2,3-diphosphoglycerate-dependent)</fullName>
        <ecNumber evidence="2">5.4.2.11</ecNumber>
    </recommendedName>
</protein>
<dbReference type="SMART" id="SM00855">
    <property type="entry name" value="PGAM"/>
    <property type="match status" value="1"/>
</dbReference>
<dbReference type="EMBL" id="JAPFFF010000007">
    <property type="protein sequence ID" value="KAK8885373.1"/>
    <property type="molecule type" value="Genomic_DNA"/>
</dbReference>
<evidence type="ECO:0000256" key="1">
    <source>
        <dbReference type="ARBA" id="ARBA00006717"/>
    </source>
</evidence>
<comment type="similarity">
    <text evidence="1">Belongs to the phosphoglycerate mutase family. BPG-dependent PGAM subfamily.</text>
</comment>
<evidence type="ECO:0000256" key="2">
    <source>
        <dbReference type="ARBA" id="ARBA00012028"/>
    </source>
</evidence>
<evidence type="ECO:0000313" key="5">
    <source>
        <dbReference type="EMBL" id="KAK8885373.1"/>
    </source>
</evidence>
<dbReference type="Proteomes" id="UP001470230">
    <property type="component" value="Unassembled WGS sequence"/>
</dbReference>
<gene>
    <name evidence="5" type="ORF">M9Y10_040821</name>
</gene>
<dbReference type="CDD" id="cd07067">
    <property type="entry name" value="HP_PGM_like"/>
    <property type="match status" value="1"/>
</dbReference>
<keyword evidence="3" id="KW-0324">Glycolysis</keyword>
<comment type="caution">
    <text evidence="5">The sequence shown here is derived from an EMBL/GenBank/DDBJ whole genome shotgun (WGS) entry which is preliminary data.</text>
</comment>
<evidence type="ECO:0000256" key="4">
    <source>
        <dbReference type="ARBA" id="ARBA00023235"/>
    </source>
</evidence>
<dbReference type="EC" id="5.4.2.11" evidence="2"/>
<dbReference type="SUPFAM" id="SSF53254">
    <property type="entry name" value="Phosphoglycerate mutase-like"/>
    <property type="match status" value="1"/>
</dbReference>
<dbReference type="InterPro" id="IPR005952">
    <property type="entry name" value="Phosphogly_mut1"/>
</dbReference>
<accession>A0ABR2K3E2</accession>
<sequence>MLTQYHRFSRFLNQTYVAGNETALFGLLNMPNDLVLVRHGASEGNLAFAEEKKGNYQVFTPRFMETHESKWRLTRDGRNQARAAGQWIKDNLNIFFGAYICSEYVRAIETASLLDLPHAHWTRQVFLRERNYGRMSGLPYAERLKRFEIQMRQAKRDLFYWRPPSGESLANVSLRIDYILDNLSEKDYIPSSAIIVSHKNVMQVFRARIEVIHQAHFVERIMHVPKDKTIFNCSIIHYTRINPETKERAPVYRWMRIITPWIKELSNPPWEEIKYSYYSNDDLKRLTDRKYF</sequence>
<dbReference type="InterPro" id="IPR029033">
    <property type="entry name" value="His_PPase_superfam"/>
</dbReference>
<evidence type="ECO:0000256" key="3">
    <source>
        <dbReference type="ARBA" id="ARBA00023152"/>
    </source>
</evidence>
<name>A0ABR2K3E2_9EUKA</name>
<keyword evidence="6" id="KW-1185">Reference proteome</keyword>
<dbReference type="PANTHER" id="PTHR11931">
    <property type="entry name" value="PHOSPHOGLYCERATE MUTASE"/>
    <property type="match status" value="1"/>
</dbReference>
<keyword evidence="4" id="KW-0413">Isomerase</keyword>
<dbReference type="Pfam" id="PF00300">
    <property type="entry name" value="His_Phos_1"/>
    <property type="match status" value="1"/>
</dbReference>
<reference evidence="5 6" key="1">
    <citation type="submission" date="2024-04" db="EMBL/GenBank/DDBJ databases">
        <title>Tritrichomonas musculus Genome.</title>
        <authorList>
            <person name="Alves-Ferreira E."/>
            <person name="Grigg M."/>
            <person name="Lorenzi H."/>
            <person name="Galac M."/>
        </authorList>
    </citation>
    <scope>NUCLEOTIDE SEQUENCE [LARGE SCALE GENOMIC DNA]</scope>
    <source>
        <strain evidence="5 6">EAF2021</strain>
    </source>
</reference>
<dbReference type="Gene3D" id="3.40.50.1240">
    <property type="entry name" value="Phosphoglycerate mutase-like"/>
    <property type="match status" value="1"/>
</dbReference>
<proteinExistence type="inferred from homology"/>